<gene>
    <name evidence="2" type="ORF">GA0074704_0508</name>
</gene>
<protein>
    <recommendedName>
        <fullName evidence="4">DUF4192 domain-containing protein</fullName>
    </recommendedName>
</protein>
<keyword evidence="3" id="KW-1185">Reference proteome</keyword>
<proteinExistence type="predicted"/>
<reference evidence="2 3" key="1">
    <citation type="submission" date="2016-06" db="EMBL/GenBank/DDBJ databases">
        <authorList>
            <person name="Kjaerup R.B."/>
            <person name="Dalgaard T.S."/>
            <person name="Juul-Madsen H.R."/>
        </authorList>
    </citation>
    <scope>NUCLEOTIDE SEQUENCE [LARGE SCALE GENOMIC DNA]</scope>
    <source>
        <strain evidence="2 3">DSM 45097</strain>
    </source>
</reference>
<feature type="compositionally biased region" description="Low complexity" evidence="1">
    <location>
        <begin position="209"/>
        <end position="230"/>
    </location>
</feature>
<dbReference type="RefSeq" id="WP_088968991.1">
    <property type="nucleotide sequence ID" value="NZ_JBHLYF010000009.1"/>
</dbReference>
<dbReference type="Pfam" id="PF13830">
    <property type="entry name" value="DUF4192"/>
    <property type="match status" value="2"/>
</dbReference>
<dbReference type="InterPro" id="IPR025447">
    <property type="entry name" value="DUF4192"/>
</dbReference>
<organism evidence="2 3">
    <name type="scientific">Micromonospora siamensis</name>
    <dbReference type="NCBI Taxonomy" id="299152"/>
    <lineage>
        <taxon>Bacteria</taxon>
        <taxon>Bacillati</taxon>
        <taxon>Actinomycetota</taxon>
        <taxon>Actinomycetes</taxon>
        <taxon>Micromonosporales</taxon>
        <taxon>Micromonosporaceae</taxon>
        <taxon>Micromonospora</taxon>
    </lineage>
</organism>
<evidence type="ECO:0008006" key="4">
    <source>
        <dbReference type="Google" id="ProtNLM"/>
    </source>
</evidence>
<evidence type="ECO:0000256" key="1">
    <source>
        <dbReference type="SAM" id="MobiDB-lite"/>
    </source>
</evidence>
<name>A0A1C5GU42_9ACTN</name>
<feature type="region of interest" description="Disordered" evidence="1">
    <location>
        <begin position="193"/>
        <end position="237"/>
    </location>
</feature>
<feature type="region of interest" description="Disordered" evidence="1">
    <location>
        <begin position="362"/>
        <end position="386"/>
    </location>
</feature>
<dbReference type="Proteomes" id="UP000198210">
    <property type="component" value="Chromosome I"/>
</dbReference>
<feature type="compositionally biased region" description="Basic residues" evidence="1">
    <location>
        <begin position="372"/>
        <end position="386"/>
    </location>
</feature>
<accession>A0A1C5GU42</accession>
<evidence type="ECO:0000313" key="3">
    <source>
        <dbReference type="Proteomes" id="UP000198210"/>
    </source>
</evidence>
<dbReference type="AlphaFoldDB" id="A0A1C5GU42"/>
<sequence>MTQLDRARLAVRSPADLIAAVPYLLGFHPTDSVVVVALHGRRIIFAARADLPGRGADPGPPARHLAEVIVRQRAESATVVGYGPAERVTTAVDAVRVALAGVGLVVLDALRVTGGRYWSYLCTEAECCPPDGTPYDPEASEVSAAAVFAGQVALPDRAALTALVAPLDGPVRVAMRKATARAGQRLARMLGRPAGAELPPGEPVRAAHGPASSAGDPARAAGGPSSAGDPGDAGDDGAVRAAGVAAVRAARRRQRRGERLTDDEVAWLSLLLTRLTVRDHAWERTDGRDEDIALWTDVLRRAEPGLSAAPASLLAFAAWRAGQGALAAVALERALTEHPGYSLALLLDDLLRRGVPPSQLDGWPAVAPPGVVRRRSRRPRPPRRGS</sequence>
<dbReference type="EMBL" id="LT607751">
    <property type="protein sequence ID" value="SCG37312.1"/>
    <property type="molecule type" value="Genomic_DNA"/>
</dbReference>
<evidence type="ECO:0000313" key="2">
    <source>
        <dbReference type="EMBL" id="SCG37312.1"/>
    </source>
</evidence>